<dbReference type="InterPro" id="IPR011990">
    <property type="entry name" value="TPR-like_helical_dom_sf"/>
</dbReference>
<evidence type="ECO:0000256" key="2">
    <source>
        <dbReference type="PROSITE-ProRule" id="PRU00708"/>
    </source>
</evidence>
<accession>A0A4Q0A068</accession>
<dbReference type="PANTHER" id="PTHR47936:SF1">
    <property type="entry name" value="PENTATRICOPEPTIDE REPEAT-CONTAINING PROTEIN GUN1, CHLOROPLASTIC"/>
    <property type="match status" value="1"/>
</dbReference>
<dbReference type="GO" id="GO:0031930">
    <property type="term" value="P:mitochondria-nucleus signaling pathway"/>
    <property type="evidence" value="ECO:0007669"/>
    <property type="project" value="TreeGrafter"/>
</dbReference>
<proteinExistence type="predicted"/>
<gene>
    <name evidence="3" type="ORF">BJ085DRAFT_36642</name>
</gene>
<dbReference type="EMBL" id="ML002362">
    <property type="protein sequence ID" value="RKP38490.1"/>
    <property type="molecule type" value="Genomic_DNA"/>
</dbReference>
<keyword evidence="1" id="KW-0677">Repeat</keyword>
<dbReference type="PANTHER" id="PTHR47936">
    <property type="entry name" value="PPR_LONG DOMAIN-CONTAINING PROTEIN"/>
    <property type="match status" value="1"/>
</dbReference>
<name>A0A4Q0A068_9FUNG</name>
<evidence type="ECO:0000256" key="1">
    <source>
        <dbReference type="ARBA" id="ARBA00022737"/>
    </source>
</evidence>
<organism evidence="3 4">
    <name type="scientific">Dimargaris cristalligena</name>
    <dbReference type="NCBI Taxonomy" id="215637"/>
    <lineage>
        <taxon>Eukaryota</taxon>
        <taxon>Fungi</taxon>
        <taxon>Fungi incertae sedis</taxon>
        <taxon>Zoopagomycota</taxon>
        <taxon>Kickxellomycotina</taxon>
        <taxon>Dimargaritomycetes</taxon>
        <taxon>Dimargaritales</taxon>
        <taxon>Dimargaritaceae</taxon>
        <taxon>Dimargaris</taxon>
    </lineage>
</organism>
<evidence type="ECO:0000313" key="3">
    <source>
        <dbReference type="EMBL" id="RKP38490.1"/>
    </source>
</evidence>
<dbReference type="Proteomes" id="UP000268162">
    <property type="component" value="Unassembled WGS sequence"/>
</dbReference>
<dbReference type="InterPro" id="IPR002885">
    <property type="entry name" value="PPR_rpt"/>
</dbReference>
<dbReference type="Gene3D" id="1.25.40.10">
    <property type="entry name" value="Tetratricopeptide repeat domain"/>
    <property type="match status" value="2"/>
</dbReference>
<dbReference type="PROSITE" id="PS51375">
    <property type="entry name" value="PPR"/>
    <property type="match status" value="2"/>
</dbReference>
<reference evidence="4" key="1">
    <citation type="journal article" date="2018" name="Nat. Microbiol.">
        <title>Leveraging single-cell genomics to expand the fungal tree of life.</title>
        <authorList>
            <person name="Ahrendt S.R."/>
            <person name="Quandt C.A."/>
            <person name="Ciobanu D."/>
            <person name="Clum A."/>
            <person name="Salamov A."/>
            <person name="Andreopoulos B."/>
            <person name="Cheng J.F."/>
            <person name="Woyke T."/>
            <person name="Pelin A."/>
            <person name="Henrissat B."/>
            <person name="Reynolds N.K."/>
            <person name="Benny G.L."/>
            <person name="Smith M.E."/>
            <person name="James T.Y."/>
            <person name="Grigoriev I.V."/>
        </authorList>
    </citation>
    <scope>NUCLEOTIDE SEQUENCE [LARGE SCALE GENOMIC DNA]</scope>
    <source>
        <strain evidence="4">RSA 468</strain>
    </source>
</reference>
<protein>
    <recommendedName>
        <fullName evidence="5">Pentacotripeptide-repeat region of PRORP domain-containing protein</fullName>
    </recommendedName>
</protein>
<dbReference type="NCBIfam" id="TIGR00756">
    <property type="entry name" value="PPR"/>
    <property type="match status" value="1"/>
</dbReference>
<keyword evidence="4" id="KW-1185">Reference proteome</keyword>
<feature type="repeat" description="PPR" evidence="2">
    <location>
        <begin position="362"/>
        <end position="396"/>
    </location>
</feature>
<evidence type="ECO:0000313" key="4">
    <source>
        <dbReference type="Proteomes" id="UP000268162"/>
    </source>
</evidence>
<dbReference type="AlphaFoldDB" id="A0A4Q0A068"/>
<feature type="repeat" description="PPR" evidence="2">
    <location>
        <begin position="585"/>
        <end position="619"/>
    </location>
</feature>
<dbReference type="Pfam" id="PF13041">
    <property type="entry name" value="PPR_2"/>
    <property type="match status" value="1"/>
</dbReference>
<feature type="non-terminal residue" evidence="3">
    <location>
        <position position="759"/>
    </location>
</feature>
<dbReference type="STRING" id="215637.A0A4Q0A068"/>
<evidence type="ECO:0008006" key="5">
    <source>
        <dbReference type="Google" id="ProtNLM"/>
    </source>
</evidence>
<sequence length="759" mass="85677">MSIIRLGRSSCKPLRFNQPVRALSRRLATTLYTAPGQPFSVNSPVVGPNHIHPLLAQKRTLISPGCSIDGSVETLEAALQRQNGEFARRIYQQLRLKGHVGLLTHSHFRALHRGLEGDSDPSPSELIEDNGPTLLTVTLDWAWSSLAVGIPSGCVGDSHHYYYYSPPTDLWQNRISTKATGDRSSRLNRSTSRSGGPIASITWCPPALSVHPTSHLCRRAPSTNHLTVIIQTLLNLGQTSYVVQLIHWLLCHHHHLRRPLLSRAVAAFHDRNDADAIHQLLTLAERHRTIPQKLAFDRALATYIRAGWHDRAWLLWQHWLATYVPLTTFAASRLLESLGTRRARTPILAVYAAWPTLRMRPDRRVYHCLIAALGAVRCARQAWAVYRTMVATGVRPDRATYSTLLNALLPAAQVRWIQTCHGYLIRTAGLVWDAAIYIDLICAYARCRAAGPVRRLYIHLQASGLPITAEGYTRLLGALGYLQDMPGVLGLFHRLVAHQRLPTSPKEIQDHPSANVYHVGATLTACLVNRQYDTVATILRQFDLLQLPVSTPLLNLLLRYALETRQLAMVSVVWDRFASDHLYPDTTSYRHLVSVHCTQGQFNRALGCLVEMDRTQITPRTPALDNLIYQFIHNGKQSIPHLEALCQYLKPHFAELAESTVSLFLNLCLRLGAGRRCLPLITHMEQHPRSDDWDTPALGLVMLQLGTKLGDSALMARWVARAVKRGWYQRHFRLATWVLRFDIQCGRIDLERLDIMYQR</sequence>